<evidence type="ECO:0000256" key="1">
    <source>
        <dbReference type="ARBA" id="ARBA00023015"/>
    </source>
</evidence>
<organism evidence="5">
    <name type="scientific">marine metagenome</name>
    <dbReference type="NCBI Taxonomy" id="408172"/>
    <lineage>
        <taxon>unclassified sequences</taxon>
        <taxon>metagenomes</taxon>
        <taxon>ecological metagenomes</taxon>
    </lineage>
</organism>
<evidence type="ECO:0000256" key="3">
    <source>
        <dbReference type="ARBA" id="ARBA00023163"/>
    </source>
</evidence>
<dbReference type="Pfam" id="PF01022">
    <property type="entry name" value="HTH_5"/>
    <property type="match status" value="1"/>
</dbReference>
<dbReference type="AlphaFoldDB" id="A0A382IPZ9"/>
<evidence type="ECO:0000313" key="5">
    <source>
        <dbReference type="EMBL" id="SVC00963.1"/>
    </source>
</evidence>
<dbReference type="SUPFAM" id="SSF46785">
    <property type="entry name" value="Winged helix' DNA-binding domain"/>
    <property type="match status" value="1"/>
</dbReference>
<dbReference type="PROSITE" id="PS50987">
    <property type="entry name" value="HTH_ARSR_2"/>
    <property type="match status" value="1"/>
</dbReference>
<dbReference type="Gene3D" id="1.10.10.10">
    <property type="entry name" value="Winged helix-like DNA-binding domain superfamily/Winged helix DNA-binding domain"/>
    <property type="match status" value="1"/>
</dbReference>
<dbReference type="InterPro" id="IPR036388">
    <property type="entry name" value="WH-like_DNA-bd_sf"/>
</dbReference>
<proteinExistence type="predicted"/>
<keyword evidence="1" id="KW-0805">Transcription regulation</keyword>
<dbReference type="EMBL" id="UINC01068377">
    <property type="protein sequence ID" value="SVC00963.1"/>
    <property type="molecule type" value="Genomic_DNA"/>
</dbReference>
<evidence type="ECO:0000256" key="2">
    <source>
        <dbReference type="ARBA" id="ARBA00023125"/>
    </source>
</evidence>
<dbReference type="PANTHER" id="PTHR43132">
    <property type="entry name" value="ARSENICAL RESISTANCE OPERON REPRESSOR ARSR-RELATED"/>
    <property type="match status" value="1"/>
</dbReference>
<name>A0A382IPZ9_9ZZZZ</name>
<dbReference type="GO" id="GO:0003677">
    <property type="term" value="F:DNA binding"/>
    <property type="evidence" value="ECO:0007669"/>
    <property type="project" value="UniProtKB-KW"/>
</dbReference>
<dbReference type="SMART" id="SM00418">
    <property type="entry name" value="HTH_ARSR"/>
    <property type="match status" value="1"/>
</dbReference>
<dbReference type="GO" id="GO:0003700">
    <property type="term" value="F:DNA-binding transcription factor activity"/>
    <property type="evidence" value="ECO:0007669"/>
    <property type="project" value="InterPro"/>
</dbReference>
<dbReference type="CDD" id="cd00090">
    <property type="entry name" value="HTH_ARSR"/>
    <property type="match status" value="1"/>
</dbReference>
<sequence>MIKEHNVSDLTRISNKDQTTVSRHLSTLANAKIIKQKRLGRNVYYSIIDTEMKDWLESTITIKRKVVEKVALRSKIQNFLKKQRREENE</sequence>
<evidence type="ECO:0000259" key="4">
    <source>
        <dbReference type="PROSITE" id="PS50987"/>
    </source>
</evidence>
<dbReference type="InterPro" id="IPR036390">
    <property type="entry name" value="WH_DNA-bd_sf"/>
</dbReference>
<dbReference type="InterPro" id="IPR011991">
    <property type="entry name" value="ArsR-like_HTH"/>
</dbReference>
<dbReference type="InterPro" id="IPR001845">
    <property type="entry name" value="HTH_ArsR_DNA-bd_dom"/>
</dbReference>
<feature type="domain" description="HTH arsR-type" evidence="4">
    <location>
        <begin position="1"/>
        <end position="67"/>
    </location>
</feature>
<dbReference type="PANTHER" id="PTHR43132:SF6">
    <property type="entry name" value="HTH-TYPE TRANSCRIPTIONAL REPRESSOR CZRA"/>
    <property type="match status" value="1"/>
</dbReference>
<reference evidence="5" key="1">
    <citation type="submission" date="2018-05" db="EMBL/GenBank/DDBJ databases">
        <authorList>
            <person name="Lanie J.A."/>
            <person name="Ng W.-L."/>
            <person name="Kazmierczak K.M."/>
            <person name="Andrzejewski T.M."/>
            <person name="Davidsen T.M."/>
            <person name="Wayne K.J."/>
            <person name="Tettelin H."/>
            <person name="Glass J.I."/>
            <person name="Rusch D."/>
            <person name="Podicherti R."/>
            <person name="Tsui H.-C.T."/>
            <person name="Winkler M.E."/>
        </authorList>
    </citation>
    <scope>NUCLEOTIDE SEQUENCE</scope>
</reference>
<keyword evidence="3" id="KW-0804">Transcription</keyword>
<dbReference type="InterPro" id="IPR051011">
    <property type="entry name" value="Metal_resp_trans_reg"/>
</dbReference>
<accession>A0A382IPZ9</accession>
<protein>
    <recommendedName>
        <fullName evidence="4">HTH arsR-type domain-containing protein</fullName>
    </recommendedName>
</protein>
<keyword evidence="2" id="KW-0238">DNA-binding</keyword>
<gene>
    <name evidence="5" type="ORF">METZ01_LOCUS253817</name>
</gene>